<evidence type="ECO:0000313" key="3">
    <source>
        <dbReference type="Proteomes" id="UP000193411"/>
    </source>
</evidence>
<feature type="region of interest" description="Disordered" evidence="1">
    <location>
        <begin position="1"/>
        <end position="45"/>
    </location>
</feature>
<accession>A0A1Y2HLV0</accession>
<keyword evidence="3" id="KW-1185">Reference proteome</keyword>
<gene>
    <name evidence="2" type="ORF">BCR44DRAFT_1435842</name>
</gene>
<proteinExistence type="predicted"/>
<evidence type="ECO:0000256" key="1">
    <source>
        <dbReference type="SAM" id="MobiDB-lite"/>
    </source>
</evidence>
<protein>
    <submittedName>
        <fullName evidence="2">Uncharacterized protein</fullName>
    </submittedName>
</protein>
<comment type="caution">
    <text evidence="2">The sequence shown here is derived from an EMBL/GenBank/DDBJ whole genome shotgun (WGS) entry which is preliminary data.</text>
</comment>
<dbReference type="AlphaFoldDB" id="A0A1Y2HLV0"/>
<organism evidence="2 3">
    <name type="scientific">Catenaria anguillulae PL171</name>
    <dbReference type="NCBI Taxonomy" id="765915"/>
    <lineage>
        <taxon>Eukaryota</taxon>
        <taxon>Fungi</taxon>
        <taxon>Fungi incertae sedis</taxon>
        <taxon>Blastocladiomycota</taxon>
        <taxon>Blastocladiomycetes</taxon>
        <taxon>Blastocladiales</taxon>
        <taxon>Catenariaceae</taxon>
        <taxon>Catenaria</taxon>
    </lineage>
</organism>
<reference evidence="2 3" key="1">
    <citation type="submission" date="2016-07" db="EMBL/GenBank/DDBJ databases">
        <title>Pervasive Adenine N6-methylation of Active Genes in Fungi.</title>
        <authorList>
            <consortium name="DOE Joint Genome Institute"/>
            <person name="Mondo S.J."/>
            <person name="Dannebaum R.O."/>
            <person name="Kuo R.C."/>
            <person name="Labutti K."/>
            <person name="Haridas S."/>
            <person name="Kuo A."/>
            <person name="Salamov A."/>
            <person name="Ahrendt S.R."/>
            <person name="Lipzen A."/>
            <person name="Sullivan W."/>
            <person name="Andreopoulos W.B."/>
            <person name="Clum A."/>
            <person name="Lindquist E."/>
            <person name="Daum C."/>
            <person name="Ramamoorthy G.K."/>
            <person name="Gryganskyi A."/>
            <person name="Culley D."/>
            <person name="Magnuson J.K."/>
            <person name="James T.Y."/>
            <person name="O'Malley M.A."/>
            <person name="Stajich J.E."/>
            <person name="Spatafora J.W."/>
            <person name="Visel A."/>
            <person name="Grigoriev I.V."/>
        </authorList>
    </citation>
    <scope>NUCLEOTIDE SEQUENCE [LARGE SCALE GENOMIC DNA]</scope>
    <source>
        <strain evidence="2 3">PL171</strain>
    </source>
</reference>
<name>A0A1Y2HLV0_9FUNG</name>
<evidence type="ECO:0000313" key="2">
    <source>
        <dbReference type="EMBL" id="ORZ34801.1"/>
    </source>
</evidence>
<sequence length="97" mass="10680">MPRRLHSHPTAPVGHTSPRRPQHGPGQVQVPKPQNRAPLDGPAQRDRGYMCVSVIRCAARNTQWAPPCRSYPQVPHGLAVSRPAPCARRQAVLGFTH</sequence>
<dbReference type="Proteomes" id="UP000193411">
    <property type="component" value="Unassembled WGS sequence"/>
</dbReference>
<dbReference type="EMBL" id="MCFL01000026">
    <property type="protein sequence ID" value="ORZ34801.1"/>
    <property type="molecule type" value="Genomic_DNA"/>
</dbReference>